<accession>A0A5C2RVJ0</accession>
<protein>
    <submittedName>
        <fullName evidence="1">Uncharacterized protein</fullName>
    </submittedName>
</protein>
<sequence>MEVIQVGPPIDSPQYKASARGILEWKTRQAQIATESSRTKLVTGILYPLATRNPRNIPLPIFIDHDDDPRSRHLLDDVRVAHWFPHGTIYTRIHTVPGTALVLRNDYTIITSADSARAPVNKAIELHFGITFRGNIIVLRHGYRNSMAATNVHSSERGFIDFTVRQ</sequence>
<evidence type="ECO:0000313" key="2">
    <source>
        <dbReference type="Proteomes" id="UP000313359"/>
    </source>
</evidence>
<evidence type="ECO:0000313" key="1">
    <source>
        <dbReference type="EMBL" id="RPD54720.1"/>
    </source>
</evidence>
<name>A0A5C2RVJ0_9APHY</name>
<organism evidence="1 2">
    <name type="scientific">Lentinus tigrinus ALCF2SS1-6</name>
    <dbReference type="NCBI Taxonomy" id="1328759"/>
    <lineage>
        <taxon>Eukaryota</taxon>
        <taxon>Fungi</taxon>
        <taxon>Dikarya</taxon>
        <taxon>Basidiomycota</taxon>
        <taxon>Agaricomycotina</taxon>
        <taxon>Agaricomycetes</taxon>
        <taxon>Polyporales</taxon>
        <taxon>Polyporaceae</taxon>
        <taxon>Lentinus</taxon>
    </lineage>
</organism>
<dbReference type="OrthoDB" id="2944114at2759"/>
<dbReference type="AlphaFoldDB" id="A0A5C2RVJ0"/>
<reference evidence="1" key="1">
    <citation type="journal article" date="2018" name="Genome Biol. Evol.">
        <title>Genomics and development of Lentinus tigrinus, a white-rot wood-decaying mushroom with dimorphic fruiting bodies.</title>
        <authorList>
            <person name="Wu B."/>
            <person name="Xu Z."/>
            <person name="Knudson A."/>
            <person name="Carlson A."/>
            <person name="Chen N."/>
            <person name="Kovaka S."/>
            <person name="LaButti K."/>
            <person name="Lipzen A."/>
            <person name="Pennachio C."/>
            <person name="Riley R."/>
            <person name="Schakwitz W."/>
            <person name="Umezawa K."/>
            <person name="Ohm R.A."/>
            <person name="Grigoriev I.V."/>
            <person name="Nagy L.G."/>
            <person name="Gibbons J."/>
            <person name="Hibbett D."/>
        </authorList>
    </citation>
    <scope>NUCLEOTIDE SEQUENCE [LARGE SCALE GENOMIC DNA]</scope>
    <source>
        <strain evidence="1">ALCF2SS1-6</strain>
    </source>
</reference>
<dbReference type="EMBL" id="ML122302">
    <property type="protein sequence ID" value="RPD54720.1"/>
    <property type="molecule type" value="Genomic_DNA"/>
</dbReference>
<proteinExistence type="predicted"/>
<gene>
    <name evidence="1" type="ORF">L227DRAFT_615912</name>
</gene>
<keyword evidence="2" id="KW-1185">Reference proteome</keyword>
<dbReference type="Proteomes" id="UP000313359">
    <property type="component" value="Unassembled WGS sequence"/>
</dbReference>